<sequence>MSLYSDLNELKELISSGIIIKEYTSDWVEAYIPEFRRLKVSDQLKKVARYLEEKYSRPVHIYVAKNKCMIRLR</sequence>
<organism evidence="1 2">
    <name type="scientific">Odinarchaeota yellowstonii (strain LCB_4)</name>
    <dbReference type="NCBI Taxonomy" id="1841599"/>
    <lineage>
        <taxon>Archaea</taxon>
        <taxon>Promethearchaeati</taxon>
        <taxon>Candidatus Odinarchaeota</taxon>
        <taxon>Candidatus Odinarchaeia</taxon>
        <taxon>Candidatus Odinarchaeales</taxon>
        <taxon>Candidatus Odinarchaeaceae</taxon>
        <taxon>Candidatus Odinarchaeum</taxon>
    </lineage>
</organism>
<name>A0AAF0D2B4_ODILC</name>
<reference evidence="1" key="1">
    <citation type="journal article" date="2017" name="Nature">
        <title>Asgard archaea illuminate the origin of eukaryotic cellular complexity.</title>
        <authorList>
            <person name="Zaremba-Niedzwiedzka K."/>
            <person name="Caceres E.F."/>
            <person name="Saw J.H."/>
            <person name="Backstrom D."/>
            <person name="Juzokaite L."/>
            <person name="Vancaester E."/>
            <person name="Seitz K.W."/>
            <person name="Anantharaman K."/>
            <person name="Starnawski P."/>
            <person name="Kjeldsen K.U."/>
            <person name="Scott M.B."/>
            <person name="Nunoura T."/>
            <person name="Banfield J.F."/>
            <person name="Schramm A."/>
            <person name="Baker B.J."/>
            <person name="Spang A."/>
            <person name="Ettema T.J.G."/>
        </authorList>
    </citation>
    <scope>NUCLEOTIDE SEQUENCE</scope>
    <source>
        <strain evidence="1">LCB_4</strain>
    </source>
</reference>
<reference evidence="1" key="2">
    <citation type="journal article" date="2022" name="Nat. Microbiol.">
        <title>A closed Candidatus Odinarchaeum chromosome exposes Asgard archaeal viruses.</title>
        <authorList>
            <person name="Tamarit D."/>
            <person name="Caceres E.F."/>
            <person name="Krupovic M."/>
            <person name="Nijland R."/>
            <person name="Eme L."/>
            <person name="Robinson N.P."/>
            <person name="Ettema T.J.G."/>
        </authorList>
    </citation>
    <scope>NUCLEOTIDE SEQUENCE</scope>
    <source>
        <strain evidence="1">LCB_4</strain>
    </source>
</reference>
<dbReference type="Proteomes" id="UP000186851">
    <property type="component" value="Chromosome"/>
</dbReference>
<accession>A0AAF0D2B4</accession>
<protein>
    <submittedName>
        <fullName evidence="1">Uncharacterized protein</fullName>
    </submittedName>
</protein>
<gene>
    <name evidence="1" type="ORF">OdinLCB4_000135</name>
</gene>
<dbReference type="EMBL" id="CP091871">
    <property type="protein sequence ID" value="WEU40379.1"/>
    <property type="molecule type" value="Genomic_DNA"/>
</dbReference>
<evidence type="ECO:0000313" key="1">
    <source>
        <dbReference type="EMBL" id="WEU40379.1"/>
    </source>
</evidence>
<evidence type="ECO:0000313" key="2">
    <source>
        <dbReference type="Proteomes" id="UP000186851"/>
    </source>
</evidence>
<proteinExistence type="predicted"/>
<dbReference type="KEGG" id="oyw:OdinLCB4_000135"/>
<dbReference type="AlphaFoldDB" id="A0AAF0D2B4"/>